<comment type="caution">
    <text evidence="1">The sequence shown here is derived from an EMBL/GenBank/DDBJ whole genome shotgun (WGS) entry which is preliminary data.</text>
</comment>
<accession>A0A916NKX8</accession>
<dbReference type="EMBL" id="CAJRAF010000002">
    <property type="protein sequence ID" value="CAG4998029.1"/>
    <property type="molecule type" value="Genomic_DNA"/>
</dbReference>
<gene>
    <name evidence="1" type="ORF">DYBT9275_01909</name>
</gene>
<proteinExistence type="predicted"/>
<evidence type="ECO:0000313" key="2">
    <source>
        <dbReference type="Proteomes" id="UP000680038"/>
    </source>
</evidence>
<dbReference type="AlphaFoldDB" id="A0A916NKX8"/>
<reference evidence="1" key="1">
    <citation type="submission" date="2021-04" db="EMBL/GenBank/DDBJ databases">
        <authorList>
            <person name="Rodrigo-Torres L."/>
            <person name="Arahal R. D."/>
            <person name="Lucena T."/>
        </authorList>
    </citation>
    <scope>NUCLEOTIDE SEQUENCE</scope>
    <source>
        <strain evidence="1">CECT 9275</strain>
    </source>
</reference>
<name>A0A916NKX8_9BACT</name>
<keyword evidence="2" id="KW-1185">Reference proteome</keyword>
<evidence type="ECO:0000313" key="1">
    <source>
        <dbReference type="EMBL" id="CAG4998029.1"/>
    </source>
</evidence>
<organism evidence="1 2">
    <name type="scientific">Dyadobacter helix</name>
    <dbReference type="NCBI Taxonomy" id="2822344"/>
    <lineage>
        <taxon>Bacteria</taxon>
        <taxon>Pseudomonadati</taxon>
        <taxon>Bacteroidota</taxon>
        <taxon>Cytophagia</taxon>
        <taxon>Cytophagales</taxon>
        <taxon>Spirosomataceae</taxon>
        <taxon>Dyadobacter</taxon>
    </lineage>
</organism>
<dbReference type="Proteomes" id="UP000680038">
    <property type="component" value="Unassembled WGS sequence"/>
</dbReference>
<protein>
    <submittedName>
        <fullName evidence="1">Uncharacterized protein</fullName>
    </submittedName>
</protein>
<sequence>MVFPFTPGPKNLARVANLLLFLQVISVKKLCSNDNLIFTGKTPRPNKLLAKTILYQ</sequence>